<evidence type="ECO:0000313" key="2">
    <source>
        <dbReference type="Proteomes" id="UP000092445"/>
    </source>
</evidence>
<proteinExistence type="predicted"/>
<accession>A0A1A9ZW67</accession>
<dbReference type="Proteomes" id="UP000092445">
    <property type="component" value="Unassembled WGS sequence"/>
</dbReference>
<organism evidence="1 2">
    <name type="scientific">Glossina pallidipes</name>
    <name type="common">Tsetse fly</name>
    <dbReference type="NCBI Taxonomy" id="7398"/>
    <lineage>
        <taxon>Eukaryota</taxon>
        <taxon>Metazoa</taxon>
        <taxon>Ecdysozoa</taxon>
        <taxon>Arthropoda</taxon>
        <taxon>Hexapoda</taxon>
        <taxon>Insecta</taxon>
        <taxon>Pterygota</taxon>
        <taxon>Neoptera</taxon>
        <taxon>Endopterygota</taxon>
        <taxon>Diptera</taxon>
        <taxon>Brachycera</taxon>
        <taxon>Muscomorpha</taxon>
        <taxon>Hippoboscoidea</taxon>
        <taxon>Glossinidae</taxon>
        <taxon>Glossina</taxon>
    </lineage>
</organism>
<sequence>MFGRHRIHFSPNKDCPSFSMAWESIATVERNLNDLASPLLKEEMRLSERNCSRQQQNNYGGGRGRGESCVAYFAGFNPIAGAMNLVQILDTNLLHRKMMTSKMNHSRLMLITKELCIAELLETRTCGVEVPFHKATNSTLNDKISKSDPTCQD</sequence>
<name>A0A1A9ZW67_GLOPL</name>
<evidence type="ECO:0000313" key="1">
    <source>
        <dbReference type="EnsemblMetazoa" id="GPAI026952-PA"/>
    </source>
</evidence>
<protein>
    <submittedName>
        <fullName evidence="1">Uncharacterized protein</fullName>
    </submittedName>
</protein>
<dbReference type="VEuPathDB" id="VectorBase:GPAI026952"/>
<dbReference type="AlphaFoldDB" id="A0A1A9ZW67"/>
<dbReference type="EnsemblMetazoa" id="GPAI026952-RA">
    <property type="protein sequence ID" value="GPAI026952-PA"/>
    <property type="gene ID" value="GPAI026952"/>
</dbReference>
<reference evidence="1" key="2">
    <citation type="submission" date="2020-05" db="UniProtKB">
        <authorList>
            <consortium name="EnsemblMetazoa"/>
        </authorList>
    </citation>
    <scope>IDENTIFICATION</scope>
    <source>
        <strain evidence="1">IAEA</strain>
    </source>
</reference>
<keyword evidence="2" id="KW-1185">Reference proteome</keyword>
<reference evidence="2" key="1">
    <citation type="submission" date="2014-03" db="EMBL/GenBank/DDBJ databases">
        <authorList>
            <person name="Aksoy S."/>
            <person name="Warren W."/>
            <person name="Wilson R.K."/>
        </authorList>
    </citation>
    <scope>NUCLEOTIDE SEQUENCE [LARGE SCALE GENOMIC DNA]</scope>
    <source>
        <strain evidence="2">IAEA</strain>
    </source>
</reference>